<evidence type="ECO:0000313" key="13">
    <source>
        <dbReference type="WormBase" id="SRAE_2000374100"/>
    </source>
</evidence>
<accession>A0A090MZK4</accession>
<keyword evidence="8" id="KW-0472">Membrane</keyword>
<keyword evidence="6" id="KW-1133">Transmembrane helix</keyword>
<evidence type="ECO:0000256" key="3">
    <source>
        <dbReference type="ARBA" id="ARBA00022448"/>
    </source>
</evidence>
<proteinExistence type="inferred from homology"/>
<evidence type="ECO:0000256" key="6">
    <source>
        <dbReference type="ARBA" id="ARBA00022989"/>
    </source>
</evidence>
<keyword evidence="4" id="KW-0812">Transmembrane</keyword>
<comment type="subcellular location">
    <subcellularLocation>
        <location evidence="1 9">Mitochondrion membrane</location>
        <topology evidence="1 9">Multi-pass membrane protein</topology>
    </subcellularLocation>
</comment>
<evidence type="ECO:0000256" key="4">
    <source>
        <dbReference type="ARBA" id="ARBA00022692"/>
    </source>
</evidence>
<dbReference type="GO" id="GO:0140300">
    <property type="term" value="P:serine import into mitochondrion"/>
    <property type="evidence" value="ECO:0007669"/>
    <property type="project" value="TreeGrafter"/>
</dbReference>
<evidence type="ECO:0000256" key="1">
    <source>
        <dbReference type="ARBA" id="ARBA00004225"/>
    </source>
</evidence>
<dbReference type="CTD" id="36381459"/>
<dbReference type="EMBL" id="LN609529">
    <property type="protein sequence ID" value="CEF69089.1"/>
    <property type="molecule type" value="Genomic_DNA"/>
</dbReference>
<dbReference type="STRING" id="34506.A0A090MZK4"/>
<keyword evidence="7 9" id="KW-0496">Mitochondrion</keyword>
<keyword evidence="5" id="KW-0029">Amino-acid transport</keyword>
<dbReference type="GO" id="GO:0005743">
    <property type="term" value="C:mitochondrial inner membrane"/>
    <property type="evidence" value="ECO:0007669"/>
    <property type="project" value="TreeGrafter"/>
</dbReference>
<gene>
    <name evidence="10 12 13" type="ORF">SRAE_2000374100</name>
</gene>
<dbReference type="WBParaSite" id="SRAE_2000374100.1">
    <property type="protein sequence ID" value="SRAE_2000374100.1"/>
    <property type="gene ID" value="WBGene00263966"/>
</dbReference>
<reference evidence="12" key="2">
    <citation type="submission" date="2020-12" db="UniProtKB">
        <authorList>
            <consortium name="WormBaseParasite"/>
        </authorList>
    </citation>
    <scope>IDENTIFICATION</scope>
</reference>
<evidence type="ECO:0000256" key="5">
    <source>
        <dbReference type="ARBA" id="ARBA00022970"/>
    </source>
</evidence>
<dbReference type="AlphaFoldDB" id="A0A090MZK4"/>
<dbReference type="PANTHER" id="PTHR11153:SF8">
    <property type="entry name" value="SIDEROFLEXIN-1"/>
    <property type="match status" value="1"/>
</dbReference>
<dbReference type="OrthoDB" id="6608471at2759"/>
<dbReference type="PANTHER" id="PTHR11153">
    <property type="entry name" value="SIDEROFLEXIN"/>
    <property type="match status" value="1"/>
</dbReference>
<evidence type="ECO:0000256" key="8">
    <source>
        <dbReference type="ARBA" id="ARBA00023136"/>
    </source>
</evidence>
<dbReference type="GO" id="GO:0015075">
    <property type="term" value="F:monoatomic ion transmembrane transporter activity"/>
    <property type="evidence" value="ECO:0007669"/>
    <property type="project" value="InterPro"/>
</dbReference>
<keyword evidence="11" id="KW-1185">Reference proteome</keyword>
<comment type="similarity">
    <text evidence="2 9">Belongs to the sideroflexin family.</text>
</comment>
<dbReference type="GeneID" id="36381459"/>
<name>A0A090MZK4_STRRB</name>
<dbReference type="Proteomes" id="UP000035682">
    <property type="component" value="Unplaced"/>
</dbReference>
<reference evidence="10 11" key="1">
    <citation type="submission" date="2014-09" db="EMBL/GenBank/DDBJ databases">
        <authorList>
            <person name="Martin A.A."/>
        </authorList>
    </citation>
    <scope>NUCLEOTIDE SEQUENCE</scope>
    <source>
        <strain evidence="11">ED321</strain>
        <strain evidence="10">ED321 Heterogonic</strain>
    </source>
</reference>
<evidence type="ECO:0000256" key="2">
    <source>
        <dbReference type="ARBA" id="ARBA00005974"/>
    </source>
</evidence>
<evidence type="ECO:0000313" key="12">
    <source>
        <dbReference type="WBParaSite" id="SRAE_2000374100.1"/>
    </source>
</evidence>
<organism evidence="10">
    <name type="scientific">Strongyloides ratti</name>
    <name type="common">Parasitic roundworm</name>
    <dbReference type="NCBI Taxonomy" id="34506"/>
    <lineage>
        <taxon>Eukaryota</taxon>
        <taxon>Metazoa</taxon>
        <taxon>Ecdysozoa</taxon>
        <taxon>Nematoda</taxon>
        <taxon>Chromadorea</taxon>
        <taxon>Rhabditida</taxon>
        <taxon>Tylenchina</taxon>
        <taxon>Panagrolaimomorpha</taxon>
        <taxon>Strongyloidoidea</taxon>
        <taxon>Strongyloididae</taxon>
        <taxon>Strongyloides</taxon>
    </lineage>
</organism>
<evidence type="ECO:0000313" key="11">
    <source>
        <dbReference type="Proteomes" id="UP000035682"/>
    </source>
</evidence>
<evidence type="ECO:0000256" key="7">
    <source>
        <dbReference type="ARBA" id="ARBA00023128"/>
    </source>
</evidence>
<dbReference type="NCBIfam" id="TIGR00798">
    <property type="entry name" value="mtc"/>
    <property type="match status" value="1"/>
</dbReference>
<dbReference type="Pfam" id="PF03820">
    <property type="entry name" value="SFXNs"/>
    <property type="match status" value="1"/>
</dbReference>
<dbReference type="OMA" id="PASVIFW"/>
<protein>
    <recommendedName>
        <fullName evidence="9">Sidoreflexin</fullName>
    </recommendedName>
</protein>
<keyword evidence="3" id="KW-0813">Transport</keyword>
<evidence type="ECO:0000313" key="10">
    <source>
        <dbReference type="EMBL" id="CEF69089.1"/>
    </source>
</evidence>
<evidence type="ECO:0000256" key="9">
    <source>
        <dbReference type="RuleBase" id="RU362000"/>
    </source>
</evidence>
<dbReference type="WormBase" id="SRAE_2000374100">
    <property type="protein sequence ID" value="SRP04436"/>
    <property type="gene ID" value="WBGene00263966"/>
</dbReference>
<dbReference type="InterPro" id="IPR004686">
    <property type="entry name" value="Mtc"/>
</dbReference>
<sequence>MLSWCHPNSPKVEDLTNKPDIFAKKWDQKKFIGRVKHFIVVVNPLNLLVPDSKLLECKKIVLNYKNGIIDKNLTVDELWRAKHLFDSAFHPETYELSHFLGRFSCQVPINTFIHAGMMTFYKHPASVIFWQWLNQTSNALLNYTNRAGIDGDTKSRIFSSYLLATGGALSSSLGLNYLCKKAKFHSIINRMVPFAAITIANIINIPSMRYNEFTTGITIRDEYDNKIGTSTAVAKIAITAVIIGRLFNAFPDMCLSPIFVDWVSKRPWYSKNRWVAGPIQTTLGFLCLLIATPIGCALFPQDLETTIDKLEPSLQEKIKKLNPVPVKIIFNKGL</sequence>
<dbReference type="RefSeq" id="XP_024508289.1">
    <property type="nucleotide sequence ID" value="XM_024654970.1"/>
</dbReference>